<proteinExistence type="predicted"/>
<name>A0AAV3TZ10_9ALTE</name>
<reference evidence="2" key="1">
    <citation type="journal article" date="2019" name="Int. J. Syst. Evol. Microbiol.">
        <title>The Global Catalogue of Microorganisms (GCM) 10K type strain sequencing project: providing services to taxonomists for standard genome sequencing and annotation.</title>
        <authorList>
            <consortium name="The Broad Institute Genomics Platform"/>
            <consortium name="The Broad Institute Genome Sequencing Center for Infectious Disease"/>
            <person name="Wu L."/>
            <person name="Ma J."/>
        </authorList>
    </citation>
    <scope>NUCLEOTIDE SEQUENCE [LARGE SCALE GENOMIC DNA]</scope>
    <source>
        <strain evidence="2">JCM 19134</strain>
    </source>
</reference>
<dbReference type="EMBL" id="BAABLX010000007">
    <property type="protein sequence ID" value="GAA4934823.1"/>
    <property type="molecule type" value="Genomic_DNA"/>
</dbReference>
<gene>
    <name evidence="1" type="ORF">GCM10025791_09870</name>
</gene>
<dbReference type="Proteomes" id="UP001409585">
    <property type="component" value="Unassembled WGS sequence"/>
</dbReference>
<comment type="caution">
    <text evidence="1">The sequence shown here is derived from an EMBL/GenBank/DDBJ whole genome shotgun (WGS) entry which is preliminary data.</text>
</comment>
<evidence type="ECO:0000313" key="1">
    <source>
        <dbReference type="EMBL" id="GAA4934823.1"/>
    </source>
</evidence>
<accession>A0AAV3TZ10</accession>
<dbReference type="AlphaFoldDB" id="A0AAV3TZ10"/>
<evidence type="ECO:0000313" key="2">
    <source>
        <dbReference type="Proteomes" id="UP001409585"/>
    </source>
</evidence>
<protein>
    <submittedName>
        <fullName evidence="1">Uncharacterized protein</fullName>
    </submittedName>
</protein>
<organism evidence="1 2">
    <name type="scientific">Halioxenophilus aromaticivorans</name>
    <dbReference type="NCBI Taxonomy" id="1306992"/>
    <lineage>
        <taxon>Bacteria</taxon>
        <taxon>Pseudomonadati</taxon>
        <taxon>Pseudomonadota</taxon>
        <taxon>Gammaproteobacteria</taxon>
        <taxon>Alteromonadales</taxon>
        <taxon>Alteromonadaceae</taxon>
        <taxon>Halioxenophilus</taxon>
    </lineage>
</organism>
<dbReference type="RefSeq" id="WP_345417975.1">
    <property type="nucleotide sequence ID" value="NZ_AP031496.1"/>
</dbReference>
<sequence length="84" mass="9852">MKITKQRCKPLDSMESLDNRIRLKTLEERISYLERVIADLDFENEGNLTYRNTLQQALKESCQIYSALQKDRDISMKGRSRPSA</sequence>
<keyword evidence="2" id="KW-1185">Reference proteome</keyword>